<evidence type="ECO:0000313" key="7">
    <source>
        <dbReference type="EMBL" id="XBO37725.1"/>
    </source>
</evidence>
<comment type="subcellular location">
    <subcellularLocation>
        <location evidence="1">Membrane</location>
        <topology evidence="1">Single-pass membrane protein</topology>
    </subcellularLocation>
</comment>
<evidence type="ECO:0000256" key="4">
    <source>
        <dbReference type="ARBA" id="ARBA00023136"/>
    </source>
</evidence>
<keyword evidence="4" id="KW-0472">Membrane</keyword>
<feature type="domain" description="Translocation and assembly module TamB C-terminal" evidence="6">
    <location>
        <begin position="1076"/>
        <end position="1428"/>
    </location>
</feature>
<evidence type="ECO:0000256" key="5">
    <source>
        <dbReference type="SAM" id="SignalP"/>
    </source>
</evidence>
<keyword evidence="3" id="KW-1133">Transmembrane helix</keyword>
<evidence type="ECO:0000259" key="6">
    <source>
        <dbReference type="Pfam" id="PF04357"/>
    </source>
</evidence>
<organism evidence="7">
    <name type="scientific">Alsobacter sp. KACC 23698</name>
    <dbReference type="NCBI Taxonomy" id="3149229"/>
    <lineage>
        <taxon>Bacteria</taxon>
        <taxon>Pseudomonadati</taxon>
        <taxon>Pseudomonadota</taxon>
        <taxon>Alphaproteobacteria</taxon>
        <taxon>Hyphomicrobiales</taxon>
        <taxon>Alsobacteraceae</taxon>
        <taxon>Alsobacter</taxon>
    </lineage>
</organism>
<keyword evidence="2" id="KW-0812">Transmembrane</keyword>
<sequence>MRAARAILLGLLGLAALAGAYLAGDGPARAQSEQNSLASLLSWALSTPENRVRVGAVEGALSSDAVIRDVQISDREGVWITLDRARISWRRTALLARRLEIDALEIDRLTVARRPVAAEADAAQAAEAPALPALPVKLIVKQFAMKELALGEKVLGQAARIAVQGDALLGAPAEGLSLHLQANRLDAQGRFAAAVNYVPQSAQLDLNLDFTEPSGGLVAGVINLPGQPPIDLKVQGRGPLDGFQASLNFVSGPQLGAEGRATVTREGAGRRVALALGARIEALLPPVVAPVFAGSTDLNGDVLVGDDGSVAFRQLDVTARAARLTVGGAVDPQQNLDLRLAIRSLPTDGAKTRAGEVEIGRLVLDATAKGPATAAVVQARLDGREIATPWGKVASIAGSLGVDPAAPGAADARSAVAVDLHAAGVAPADAGEARALGDRIDLVAKGRVDASFVADLGEARLTTPTLQASWTGIVGSRRIDGAAAVRIARLAAFSRLVGRELGGSADLNAKVTGDPRRYRIDAALDGRLADARIGVPPFDRLMAGAVSIKGLARRLPGGLGFSDLRIEGPNIRSRLDGDATTEAANLAAHVSAPDLKRVDERISGSAEFDARLTGSLERPDLNATVALRDARALGKAIPRLVVDIAATNLTGELDARLRLDGEVDRKPAAGRLHFATLGAVRKLDDMDVRIGSVHLSGGVTLDEKDLAVGRIALAAGDLGDLSALALTPLAGKLDASIDLTSANGRQDAAVSAQGDRISVAGQTLRRLDARLTATDLYAAPVVDGTATADDAVLGGVKLNAVKLASRGTQQASAFTLSAAGDAAVAVEGRLLAGPPIRVDLTKASLRRNGQTLALAGPSTMTVQDGDVTIPGLAIEAGRGRIRIAGRAGARLALTADAVAVPLSIADIASPGLGLQGVLDAHAELGGTAAAPTGPYRLSVSKAGNAASRSAGVPPIDVKADGRLEGDRATVAATVSAGKGAVVQVGGAVPLSPQGGLALTVRGPLDASLVNGMLAAGGQRVTGRLNLDLRVEGPPAAPRIAGTAALTGATFDDPIAGVRLQAIEGRFAARGEDIAIERLTAATRNGGTLSASGRVRIDPAAGFPADVRITGTRAELVSNDTVSATANLALALSGPVARTPRISGTVDVITMDVSIPENLSGVAQPLPGTRHVAPGPAARARLAAARRAGTKRAGPPFVAAFDLNLTANNRIFVRGRGLEAELGGALRLTGTSKDPVAIGAFNLRNGRFDLAGQRIDLVRGRLTFAGDLTPQLDFLAQTQAADVTAQIAVTGLASQPDFAITSTPGLPQDEILSRILFNRAAGGLTGVQALQLAQTIAQLSGGGGPDLLGSLRKSLGADSLDITAGATGGPAVGVTRYINRRVRIGVRAGATAADTGVGVDVDVTKNIKLRGQVGADGGASAGAAYEIEY</sequence>
<dbReference type="InterPro" id="IPR007452">
    <property type="entry name" value="TamB_C"/>
</dbReference>
<accession>A0AAU7JBL2</accession>
<dbReference type="Pfam" id="PF04357">
    <property type="entry name" value="TamB"/>
    <property type="match status" value="1"/>
</dbReference>
<evidence type="ECO:0000256" key="2">
    <source>
        <dbReference type="ARBA" id="ARBA00022692"/>
    </source>
</evidence>
<dbReference type="PANTHER" id="PTHR36985:SF1">
    <property type="entry name" value="TRANSLOCATION AND ASSEMBLY MODULE SUBUNIT TAMB"/>
    <property type="match status" value="1"/>
</dbReference>
<dbReference type="EMBL" id="CP157484">
    <property type="protein sequence ID" value="XBO37725.1"/>
    <property type="molecule type" value="Genomic_DNA"/>
</dbReference>
<dbReference type="RefSeq" id="WP_406854552.1">
    <property type="nucleotide sequence ID" value="NZ_CP157484.1"/>
</dbReference>
<feature type="chain" id="PRO_5043504327" evidence="5">
    <location>
        <begin position="24"/>
        <end position="1428"/>
    </location>
</feature>
<gene>
    <name evidence="7" type="ORF">ABEG18_18645</name>
</gene>
<protein>
    <submittedName>
        <fullName evidence="7">Translocation/assembly module TamB domain-containing protein</fullName>
    </submittedName>
</protein>
<reference evidence="7" key="1">
    <citation type="submission" date="2024-05" db="EMBL/GenBank/DDBJ databases">
        <authorList>
            <person name="Kim S."/>
            <person name="Heo J."/>
            <person name="Choi H."/>
            <person name="Choi Y."/>
            <person name="Kwon S.-W."/>
            <person name="Kim Y."/>
        </authorList>
    </citation>
    <scope>NUCLEOTIDE SEQUENCE</scope>
    <source>
        <strain evidence="7">KACC 23698</strain>
    </source>
</reference>
<name>A0AAU7JBL2_9HYPH</name>
<dbReference type="GO" id="GO:0005886">
    <property type="term" value="C:plasma membrane"/>
    <property type="evidence" value="ECO:0007669"/>
    <property type="project" value="InterPro"/>
</dbReference>
<evidence type="ECO:0000256" key="1">
    <source>
        <dbReference type="ARBA" id="ARBA00004167"/>
    </source>
</evidence>
<feature type="signal peptide" evidence="5">
    <location>
        <begin position="1"/>
        <end position="23"/>
    </location>
</feature>
<proteinExistence type="predicted"/>
<dbReference type="PANTHER" id="PTHR36985">
    <property type="entry name" value="TRANSLOCATION AND ASSEMBLY MODULE SUBUNIT TAMB"/>
    <property type="match status" value="1"/>
</dbReference>
<keyword evidence="5" id="KW-0732">Signal</keyword>
<dbReference type="GO" id="GO:0009306">
    <property type="term" value="P:protein secretion"/>
    <property type="evidence" value="ECO:0007669"/>
    <property type="project" value="InterPro"/>
</dbReference>
<evidence type="ECO:0000256" key="3">
    <source>
        <dbReference type="ARBA" id="ARBA00022989"/>
    </source>
</evidence>